<gene>
    <name evidence="1" type="ORF">A3A87_07745</name>
</gene>
<name>A0A1F6TYM5_9PROT</name>
<dbReference type="EMBL" id="MFTC01000077">
    <property type="protein sequence ID" value="OGI50206.1"/>
    <property type="molecule type" value="Genomic_DNA"/>
</dbReference>
<evidence type="ECO:0000313" key="1">
    <source>
        <dbReference type="EMBL" id="OGI50206.1"/>
    </source>
</evidence>
<dbReference type="Pfam" id="PF16137">
    <property type="entry name" value="DUF4845"/>
    <property type="match status" value="1"/>
</dbReference>
<sequence>MKMQNPKRQAGMTMWSLLFVLGTLAFSLFLLFKLLPPYMDDFKVKSALESLGRQPDAGTMAIGEIKEAIRKRLEIDSADNFNLDNSLTVTARGRTKVIRINYESVTPMLLNISALLTFDHSIEVRGPE</sequence>
<evidence type="ECO:0008006" key="3">
    <source>
        <dbReference type="Google" id="ProtNLM"/>
    </source>
</evidence>
<reference evidence="1 2" key="1">
    <citation type="journal article" date="2016" name="Nat. Commun.">
        <title>Thousands of microbial genomes shed light on interconnected biogeochemical processes in an aquifer system.</title>
        <authorList>
            <person name="Anantharaman K."/>
            <person name="Brown C.T."/>
            <person name="Hug L.A."/>
            <person name="Sharon I."/>
            <person name="Castelle C.J."/>
            <person name="Probst A.J."/>
            <person name="Thomas B.C."/>
            <person name="Singh A."/>
            <person name="Wilkins M.J."/>
            <person name="Karaoz U."/>
            <person name="Brodie E.L."/>
            <person name="Williams K.H."/>
            <person name="Hubbard S.S."/>
            <person name="Banfield J.F."/>
        </authorList>
    </citation>
    <scope>NUCLEOTIDE SEQUENCE [LARGE SCALE GENOMIC DNA]</scope>
</reference>
<proteinExistence type="predicted"/>
<organism evidence="1 2">
    <name type="scientific">Candidatus Muproteobacteria bacterium RIFCSPLOWO2_01_FULL_60_18</name>
    <dbReference type="NCBI Taxonomy" id="1817768"/>
    <lineage>
        <taxon>Bacteria</taxon>
        <taxon>Pseudomonadati</taxon>
        <taxon>Pseudomonadota</taxon>
        <taxon>Candidatus Muproteobacteria</taxon>
    </lineage>
</organism>
<accession>A0A1F6TYM5</accession>
<dbReference type="Proteomes" id="UP000179037">
    <property type="component" value="Unassembled WGS sequence"/>
</dbReference>
<dbReference type="InterPro" id="IPR032314">
    <property type="entry name" value="DUF4845"/>
</dbReference>
<evidence type="ECO:0000313" key="2">
    <source>
        <dbReference type="Proteomes" id="UP000179037"/>
    </source>
</evidence>
<comment type="caution">
    <text evidence="1">The sequence shown here is derived from an EMBL/GenBank/DDBJ whole genome shotgun (WGS) entry which is preliminary data.</text>
</comment>
<dbReference type="STRING" id="1817768.A3A87_07745"/>
<protein>
    <recommendedName>
        <fullName evidence="3">DUF4845 domain-containing protein</fullName>
    </recommendedName>
</protein>
<dbReference type="AlphaFoldDB" id="A0A1F6TYM5"/>